<sequence>MTDEKLQFYIPPPLAQENMPTSKANLQAMRMAVADVMMVEAGLSRFNQFSDSLRKSTAYLKINGTDTVTVYENIKQNIYGLFYNMNNK</sequence>
<reference evidence="1" key="2">
    <citation type="submission" date="2020-11" db="EMBL/GenBank/DDBJ databases">
        <authorList>
            <person name="McCartney M.A."/>
            <person name="Auch B."/>
            <person name="Kono T."/>
            <person name="Mallez S."/>
            <person name="Becker A."/>
            <person name="Gohl D.M."/>
            <person name="Silverstein K.A.T."/>
            <person name="Koren S."/>
            <person name="Bechman K.B."/>
            <person name="Herman A."/>
            <person name="Abrahante J.E."/>
            <person name="Garbe J."/>
        </authorList>
    </citation>
    <scope>NUCLEOTIDE SEQUENCE</scope>
    <source>
        <strain evidence="1">Duluth1</strain>
        <tissue evidence="1">Whole animal</tissue>
    </source>
</reference>
<proteinExistence type="predicted"/>
<evidence type="ECO:0000313" key="2">
    <source>
        <dbReference type="Proteomes" id="UP000828390"/>
    </source>
</evidence>
<dbReference type="Proteomes" id="UP000828390">
    <property type="component" value="Unassembled WGS sequence"/>
</dbReference>
<reference evidence="1" key="1">
    <citation type="journal article" date="2019" name="bioRxiv">
        <title>The Genome of the Zebra Mussel, Dreissena polymorpha: A Resource for Invasive Species Research.</title>
        <authorList>
            <person name="McCartney M.A."/>
            <person name="Auch B."/>
            <person name="Kono T."/>
            <person name="Mallez S."/>
            <person name="Zhang Y."/>
            <person name="Obille A."/>
            <person name="Becker A."/>
            <person name="Abrahante J.E."/>
            <person name="Garbe J."/>
            <person name="Badalamenti J.P."/>
            <person name="Herman A."/>
            <person name="Mangelson H."/>
            <person name="Liachko I."/>
            <person name="Sullivan S."/>
            <person name="Sone E.D."/>
            <person name="Koren S."/>
            <person name="Silverstein K.A.T."/>
            <person name="Beckman K.B."/>
            <person name="Gohl D.M."/>
        </authorList>
    </citation>
    <scope>NUCLEOTIDE SEQUENCE</scope>
    <source>
        <strain evidence="1">Duluth1</strain>
        <tissue evidence="1">Whole animal</tissue>
    </source>
</reference>
<dbReference type="EMBL" id="JAIWYP010000011">
    <property type="protein sequence ID" value="KAH3735504.1"/>
    <property type="molecule type" value="Genomic_DNA"/>
</dbReference>
<comment type="caution">
    <text evidence="1">The sequence shown here is derived from an EMBL/GenBank/DDBJ whole genome shotgun (WGS) entry which is preliminary data.</text>
</comment>
<accession>A0A9D4HWK4</accession>
<dbReference type="AlphaFoldDB" id="A0A9D4HWK4"/>
<gene>
    <name evidence="1" type="ORF">DPMN_042037</name>
</gene>
<protein>
    <submittedName>
        <fullName evidence="1">Uncharacterized protein</fullName>
    </submittedName>
</protein>
<keyword evidence="2" id="KW-1185">Reference proteome</keyword>
<evidence type="ECO:0000313" key="1">
    <source>
        <dbReference type="EMBL" id="KAH3735504.1"/>
    </source>
</evidence>
<organism evidence="1 2">
    <name type="scientific">Dreissena polymorpha</name>
    <name type="common">Zebra mussel</name>
    <name type="synonym">Mytilus polymorpha</name>
    <dbReference type="NCBI Taxonomy" id="45954"/>
    <lineage>
        <taxon>Eukaryota</taxon>
        <taxon>Metazoa</taxon>
        <taxon>Spiralia</taxon>
        <taxon>Lophotrochozoa</taxon>
        <taxon>Mollusca</taxon>
        <taxon>Bivalvia</taxon>
        <taxon>Autobranchia</taxon>
        <taxon>Heteroconchia</taxon>
        <taxon>Euheterodonta</taxon>
        <taxon>Imparidentia</taxon>
        <taxon>Neoheterodontei</taxon>
        <taxon>Myida</taxon>
        <taxon>Dreissenoidea</taxon>
        <taxon>Dreissenidae</taxon>
        <taxon>Dreissena</taxon>
    </lineage>
</organism>
<name>A0A9D4HWK4_DREPO</name>